<dbReference type="Proteomes" id="UP001209317">
    <property type="component" value="Unassembled WGS sequence"/>
</dbReference>
<feature type="transmembrane region" description="Helical" evidence="4">
    <location>
        <begin position="68"/>
        <end position="90"/>
    </location>
</feature>
<dbReference type="SUPFAM" id="SSF46689">
    <property type="entry name" value="Homeodomain-like"/>
    <property type="match status" value="1"/>
</dbReference>
<dbReference type="SMART" id="SM00342">
    <property type="entry name" value="HTH_ARAC"/>
    <property type="match status" value="1"/>
</dbReference>
<keyword evidence="4" id="KW-0472">Membrane</keyword>
<gene>
    <name evidence="6" type="ORF">OD355_09800</name>
</gene>
<dbReference type="RefSeq" id="WP_263038293.1">
    <property type="nucleotide sequence ID" value="NZ_JAOTPL010000014.1"/>
</dbReference>
<organism evidence="6 7">
    <name type="scientific">Haoranjiania flava</name>
    <dbReference type="NCBI Taxonomy" id="1856322"/>
    <lineage>
        <taxon>Bacteria</taxon>
        <taxon>Pseudomonadati</taxon>
        <taxon>Bacteroidota</taxon>
        <taxon>Chitinophagia</taxon>
        <taxon>Chitinophagales</taxon>
        <taxon>Chitinophagaceae</taxon>
        <taxon>Haoranjiania</taxon>
    </lineage>
</organism>
<keyword evidence="4" id="KW-1133">Transmembrane helix</keyword>
<comment type="caution">
    <text evidence="6">The sequence shown here is derived from an EMBL/GenBank/DDBJ whole genome shotgun (WGS) entry which is preliminary data.</text>
</comment>
<name>A0AAE3IMK6_9BACT</name>
<evidence type="ECO:0000259" key="5">
    <source>
        <dbReference type="PROSITE" id="PS01124"/>
    </source>
</evidence>
<evidence type="ECO:0000256" key="4">
    <source>
        <dbReference type="SAM" id="Phobius"/>
    </source>
</evidence>
<evidence type="ECO:0000256" key="3">
    <source>
        <dbReference type="ARBA" id="ARBA00023163"/>
    </source>
</evidence>
<protein>
    <submittedName>
        <fullName evidence="6">AraC family transcriptional regulator</fullName>
    </submittedName>
</protein>
<dbReference type="AlphaFoldDB" id="A0AAE3IMK6"/>
<dbReference type="PANTHER" id="PTHR43280:SF2">
    <property type="entry name" value="HTH-TYPE TRANSCRIPTIONAL REGULATOR EXSA"/>
    <property type="match status" value="1"/>
</dbReference>
<feature type="transmembrane region" description="Helical" evidence="4">
    <location>
        <begin position="9"/>
        <end position="27"/>
    </location>
</feature>
<keyword evidence="1" id="KW-0805">Transcription regulation</keyword>
<keyword evidence="7" id="KW-1185">Reference proteome</keyword>
<dbReference type="PROSITE" id="PS01124">
    <property type="entry name" value="HTH_ARAC_FAMILY_2"/>
    <property type="match status" value="1"/>
</dbReference>
<evidence type="ECO:0000256" key="1">
    <source>
        <dbReference type="ARBA" id="ARBA00023015"/>
    </source>
</evidence>
<dbReference type="Gene3D" id="1.10.10.60">
    <property type="entry name" value="Homeodomain-like"/>
    <property type="match status" value="1"/>
</dbReference>
<feature type="transmembrane region" description="Helical" evidence="4">
    <location>
        <begin position="33"/>
        <end position="56"/>
    </location>
</feature>
<keyword evidence="3" id="KW-0804">Transcription</keyword>
<proteinExistence type="predicted"/>
<accession>A0AAE3IMK6</accession>
<dbReference type="EMBL" id="JAOTPL010000014">
    <property type="protein sequence ID" value="MCU7694807.1"/>
    <property type="molecule type" value="Genomic_DNA"/>
</dbReference>
<dbReference type="GO" id="GO:0003700">
    <property type="term" value="F:DNA-binding transcription factor activity"/>
    <property type="evidence" value="ECO:0007669"/>
    <property type="project" value="InterPro"/>
</dbReference>
<keyword evidence="2" id="KW-0238">DNA-binding</keyword>
<dbReference type="InterPro" id="IPR018060">
    <property type="entry name" value="HTH_AraC"/>
</dbReference>
<sequence length="279" mass="32009">MKNIIKHSLPVLMFWVIYFVFVFDGAFREQMKIWYYPVVYGSIGLSMVLYSGYVVVSGRKFRVMVSKINYFAWYCILSGLFMLFLTYVFITTGVHVHEKTTPESSAVTVAVFMCLGVLILLSESFNRFRAQYFPSLRKHTIPKVKQEAPKANVSIPQTAQAQVNEDENFYALEKYFASEPICNPSLTIKDTATALNITQKTLNDQITLYYNTTFAKLLVSKRVDMACKVLRSDDFKNEFDKLAGECGFGSKATFYRNFQQLKGCTPSQFRSSFLNEKKS</sequence>
<keyword evidence="4" id="KW-0812">Transmembrane</keyword>
<dbReference type="Pfam" id="PF12833">
    <property type="entry name" value="HTH_18"/>
    <property type="match status" value="1"/>
</dbReference>
<dbReference type="PANTHER" id="PTHR43280">
    <property type="entry name" value="ARAC-FAMILY TRANSCRIPTIONAL REGULATOR"/>
    <property type="match status" value="1"/>
</dbReference>
<dbReference type="InterPro" id="IPR009057">
    <property type="entry name" value="Homeodomain-like_sf"/>
</dbReference>
<evidence type="ECO:0000256" key="2">
    <source>
        <dbReference type="ARBA" id="ARBA00023125"/>
    </source>
</evidence>
<reference evidence="6" key="1">
    <citation type="submission" date="2022-10" db="EMBL/GenBank/DDBJ databases">
        <authorList>
            <person name="Kim H.S."/>
            <person name="Kim J.-S."/>
            <person name="Suh M.K."/>
            <person name="Eom M.K."/>
            <person name="Lee J.-S."/>
        </authorList>
    </citation>
    <scope>NUCLEOTIDE SEQUENCE</scope>
    <source>
        <strain evidence="6">LIP-5</strain>
    </source>
</reference>
<evidence type="ECO:0000313" key="6">
    <source>
        <dbReference type="EMBL" id="MCU7694807.1"/>
    </source>
</evidence>
<feature type="domain" description="HTH araC/xylS-type" evidence="5">
    <location>
        <begin position="166"/>
        <end position="272"/>
    </location>
</feature>
<feature type="transmembrane region" description="Helical" evidence="4">
    <location>
        <begin position="102"/>
        <end position="121"/>
    </location>
</feature>
<dbReference type="GO" id="GO:0043565">
    <property type="term" value="F:sequence-specific DNA binding"/>
    <property type="evidence" value="ECO:0007669"/>
    <property type="project" value="InterPro"/>
</dbReference>
<evidence type="ECO:0000313" key="7">
    <source>
        <dbReference type="Proteomes" id="UP001209317"/>
    </source>
</evidence>